<protein>
    <submittedName>
        <fullName evidence="2">Membrane-targeted effector domain-containing toxin</fullName>
    </submittedName>
</protein>
<dbReference type="SUPFAM" id="SSF159501">
    <property type="entry name" value="EreA/ChaN-like"/>
    <property type="match status" value="2"/>
</dbReference>
<keyword evidence="3" id="KW-1185">Reference proteome</keyword>
<keyword evidence="1" id="KW-0175">Coiled coil</keyword>
<reference evidence="2" key="1">
    <citation type="submission" date="2021-06" db="EMBL/GenBank/DDBJ databases">
        <title>Updating the genus Pseudomonas: Description of 43 new species and partition of the Pseudomonas putida group.</title>
        <authorList>
            <person name="Girard L."/>
            <person name="Lood C."/>
            <person name="Vandamme P."/>
            <person name="Rokni-Zadeh H."/>
            <person name="Van Noort V."/>
            <person name="Hofte M."/>
            <person name="Lavigne R."/>
            <person name="De Mot R."/>
        </authorList>
    </citation>
    <scope>NUCLEOTIDE SEQUENCE</scope>
    <source>
        <strain evidence="2">SWRI103</strain>
    </source>
</reference>
<evidence type="ECO:0000313" key="3">
    <source>
        <dbReference type="Proteomes" id="UP001048976"/>
    </source>
</evidence>
<feature type="coiled-coil region" evidence="1">
    <location>
        <begin position="822"/>
        <end position="849"/>
    </location>
</feature>
<gene>
    <name evidence="2" type="ORF">KVG91_08345</name>
</gene>
<sequence length="1904" mass="211991">MSTPTNPPASPTLAQIKAHLLEIHPQLFKPASPASVVLPAERTALERINGTLARINETFLTQARRLYQDLDSTDLSQTQGQQLLSRLKTQLNKDLQTLDETSTVERQARKTYLTFDAGITALETETRLNVRDYLLTPAHQKMLEDCSRGPAFRPGQYALTFSYQDQTVTFAGAFVLTRESSPKVIDLTSREEVGAVLLFTPSRGLEAFDTLADLDQALHSMMTLPAGRKEIAAHLPVRYQHMDVADIWPLELQLIEGEPLFDHVYQALLDKRSLDIDLALGTEAPDAAVLKTQLDNAVKAALPDLSPRLEFRAQQLLEHDLYASLPDWYRTASTDRRATLAEHLKAYNEARRDFLNVFGPAATPAALARQQWAEHLANELDIHDLDPDLLHLTTRRTVPLVGTYEHKRTLVDLALRGLHTGDELPGSTFLQHTTLTYNDAPLTAQHAELTPQTVLTLLQDLQPRVEFALTQKPMLGDPHLKQAARAFFDQRLVALAYIASLRGDLTAADHQLFEQLRANTHMHLRAQTVLLHGAQLKDLWVLREETPQGQVKRMLLCTPDAPKAVHFIGFASERECQTHIIGWLDEKSRSDGCTMCDYVLGQVPLRFQPSLQNFVQHLGLKPDAQEHLEVTFGKACTYSDCLDATVTHRLSMLLDDYQHGSPDWYRAASTTDRARLAKLADDAVGAVQIYSAWPDAEAKFPAFKSYLHEKAKLALNKLLDRRQNDVDPDTVFAYSPKPLVGQSAPPMSYTTLYQDGYEDGIGFLTEKFSASATFRGPDDIDLSQLTPQNVARSVTGTWVGERYIEDVRKRLQAEDSPGYAKRRDATLKIQQLQMENAALESRLKGHIASADLTWLQSAIDSLADSSTATRNTYKVHRLFINGDWIIGNYLFSHADEPVLLYTPNAPDGIAFREAKLFNYLLKKVEGFLAYLCKRAPLQSQSRITLFLEEARKGLPEDINRTTPSPARHDPITRATPLTDLRHELYNMVLQRKIDDVRATTVSRAQVISAILWTCIEWVTAVATMPMPSLSLTLGGALAFKDAMLALNAYHQGDTAGALNHYLGYLANIGGALLFDFRPALASATKKLRPVIKTGEQATQRAVVEQLDSLAPEAMQPVLYDGQALWAPETPDALGRYLLYRKDPLTGQLHSTARLANRNVDGQWVRSGMAGGAPKYEPLKPEDTALAAYDMPPDQGKNFGALLYPDFTALQRDWDVDIAGAARHNAYIQSAPLRELYDDRVQKLTGAAEQFFKALPAPAPKTELPALATDTSHADLLKTLFGRDKRLIIGAPNRAIANKQLLIEHMPDLAAQGLKRIYIENLPRDLFHRKLKILGNQLKGDKPWSLKILEYHLAQVDQDLGLAKDAPFTYRKLLLAAQRHNVLIDGLDTAASYHMEHVLALGEGPRFVARSSKLRNFYSHKAIEQNLANDPDEGWIALVDSNRLGTYEQIRGLADLQNAPSLRIEEVAPGQPVGVWPDTTTAAQSKGDYRLAVTADKAAAQASGPSSAAVPTSVTHYDAFDIPQNIREDITYMASSRKGLDRHYGFAKPHHAQADAIFRNVQARLRDSAKSFFTDFKMAPRSSLDTLASAGSEKAFIEQLFKHKNGLVIGEAHSAQSSKAFLIDHMKALKKQGVKTLYMEHLLTDMHQEALDTFYATSKMSPALKNYLATQDYGHMPGYKGPHTYTKVVKVANKQGIRVRALDCTASYHVKGFDEKVRYEMFSYFANEVIKADQVATGPHKWIAFMGSTHTDLHQGVPGLVDLQDAVSLHVRDTFPAQASPLKVGGWQSAKRGIMGGEVALRSDFVLNVGIPGWRVAVDINPPTRAKLKRPGEYFIERTGDGEVNLVHRSRSQEIVTTPISIDDSGRYHIDRWDAVKGKRFYDLEKMLDALQQPDPDGAGLTRLT</sequence>
<organism evidence="2 3">
    <name type="scientific">Pseudomonas azadiae</name>
    <dbReference type="NCBI Taxonomy" id="2843612"/>
    <lineage>
        <taxon>Bacteria</taxon>
        <taxon>Pseudomonadati</taxon>
        <taxon>Pseudomonadota</taxon>
        <taxon>Gammaproteobacteria</taxon>
        <taxon>Pseudomonadales</taxon>
        <taxon>Pseudomonadaceae</taxon>
        <taxon>Pseudomonas</taxon>
    </lineage>
</organism>
<accession>A0ABS6NWK9</accession>
<dbReference type="RefSeq" id="WP_169374542.1">
    <property type="nucleotide sequence ID" value="NZ_JAHSTY010000001.1"/>
</dbReference>
<dbReference type="Gene3D" id="3.40.50.11550">
    <property type="match status" value="2"/>
</dbReference>
<name>A0ABS6NWK9_9PSED</name>
<dbReference type="EMBL" id="JAHSTY010000001">
    <property type="protein sequence ID" value="MBV4452609.1"/>
    <property type="molecule type" value="Genomic_DNA"/>
</dbReference>
<comment type="caution">
    <text evidence="2">The sequence shown here is derived from an EMBL/GenBank/DDBJ whole genome shotgun (WGS) entry which is preliminary data.</text>
</comment>
<dbReference type="CDD" id="cd14729">
    <property type="entry name" value="RtxA-like"/>
    <property type="match status" value="2"/>
</dbReference>
<evidence type="ECO:0000313" key="2">
    <source>
        <dbReference type="EMBL" id="MBV4452609.1"/>
    </source>
</evidence>
<proteinExistence type="predicted"/>
<dbReference type="Proteomes" id="UP001048976">
    <property type="component" value="Unassembled WGS sequence"/>
</dbReference>
<evidence type="ECO:0000256" key="1">
    <source>
        <dbReference type="SAM" id="Coils"/>
    </source>
</evidence>